<sequence>MSQQNALSNRPNTRSIPPTEIGSFVALGACRSEFIGSASGVFFANTVFKAFSDLPISRDVGNSTELPGRLPAPEPAHNYLAGSETESSQQDGTHSGQVAQSSGFSALGMLPTPRMSKELTMAYFRHWHPVFPFLHGPTFLEEVNKAYGGVEGESVSFLSKGPRPQEDLCRMVTVQCVFGIAATTPGLQLEHACRIQSTQGLMQLLGSLYSSPDILSLQALLAAELYMITTMSLRAASTVHGALTRMMYHAGLHRCPFRYLQLPEPVRGIRKRIFWCAYIFDRHLAQALGHPLSFIDMDIDVCLPSMPELHRPASTNQPADTPGDDSPEVVLAHLPRGQRQEREDLTGMTTESPCDGSPAESGLRDSSEAQPIAGGEKQETILGLVATHAQLLGAILSLFHNSIHTRTVDLDSVQEITCRVHSWWNRLPLAIQDSPPEGTNDLTSRYHVFFTTLYNHSLLLLNRPFLSLPRERIEFKCSLQAAINASHSLLVDVNQHLENGLFLSWPTTLSAVWTAGLVVSFSTLLDQYPFSKSNELEWCLAILDRMAKKWSSARQCHAALNLLSRKLITKHETPSIPQPQFRPPSPSPRSRSMVTQSRRRDPSVSLTPRVSKRQRVEDPGEAAREEPNQDSQWAASIYSNESTFQTSPNSLAVPQYIGPDFGFDTSLPDEFGEGQDLMNEILHLDYSTLFSGSI</sequence>
<dbReference type="EMBL" id="CABFNS010000863">
    <property type="protein sequence ID" value="VUC33496.1"/>
    <property type="molecule type" value="Genomic_DNA"/>
</dbReference>
<evidence type="ECO:0000313" key="5">
    <source>
        <dbReference type="Proteomes" id="UP000766486"/>
    </source>
</evidence>
<dbReference type="InterPro" id="IPR050987">
    <property type="entry name" value="AtrR-like"/>
</dbReference>
<dbReference type="InterPro" id="IPR007219">
    <property type="entry name" value="XnlR_reg_dom"/>
</dbReference>
<dbReference type="Proteomes" id="UP000766486">
    <property type="component" value="Unassembled WGS sequence"/>
</dbReference>
<comment type="caution">
    <text evidence="4">The sequence shown here is derived from an EMBL/GenBank/DDBJ whole genome shotgun (WGS) entry which is preliminary data.</text>
</comment>
<feature type="compositionally biased region" description="Pro residues" evidence="2">
    <location>
        <begin position="576"/>
        <end position="587"/>
    </location>
</feature>
<feature type="region of interest" description="Disordered" evidence="2">
    <location>
        <begin position="573"/>
        <end position="632"/>
    </location>
</feature>
<organism evidence="4 5">
    <name type="scientific">Bionectria ochroleuca</name>
    <name type="common">Gliocladium roseum</name>
    <dbReference type="NCBI Taxonomy" id="29856"/>
    <lineage>
        <taxon>Eukaryota</taxon>
        <taxon>Fungi</taxon>
        <taxon>Dikarya</taxon>
        <taxon>Ascomycota</taxon>
        <taxon>Pezizomycotina</taxon>
        <taxon>Sordariomycetes</taxon>
        <taxon>Hypocreomycetidae</taxon>
        <taxon>Hypocreales</taxon>
        <taxon>Bionectriaceae</taxon>
        <taxon>Clonostachys</taxon>
    </lineage>
</organism>
<reference evidence="4 5" key="1">
    <citation type="submission" date="2019-06" db="EMBL/GenBank/DDBJ databases">
        <authorList>
            <person name="Broberg M."/>
        </authorList>
    </citation>
    <scope>NUCLEOTIDE SEQUENCE [LARGE SCALE GENOMIC DNA]</scope>
</reference>
<dbReference type="Pfam" id="PF04082">
    <property type="entry name" value="Fungal_trans"/>
    <property type="match status" value="1"/>
</dbReference>
<feature type="compositionally biased region" description="Basic and acidic residues" evidence="2">
    <location>
        <begin position="614"/>
        <end position="627"/>
    </location>
</feature>
<evidence type="ECO:0000256" key="2">
    <source>
        <dbReference type="SAM" id="MobiDB-lite"/>
    </source>
</evidence>
<keyword evidence="5" id="KW-1185">Reference proteome</keyword>
<feature type="region of interest" description="Disordered" evidence="2">
    <location>
        <begin position="335"/>
        <end position="371"/>
    </location>
</feature>
<feature type="region of interest" description="Disordered" evidence="2">
    <location>
        <begin position="310"/>
        <end position="329"/>
    </location>
</feature>
<dbReference type="CDD" id="cd12148">
    <property type="entry name" value="fungal_TF_MHR"/>
    <property type="match status" value="1"/>
</dbReference>
<evidence type="ECO:0000259" key="3">
    <source>
        <dbReference type="SMART" id="SM00906"/>
    </source>
</evidence>
<proteinExistence type="predicted"/>
<feature type="region of interest" description="Disordered" evidence="2">
    <location>
        <begin position="62"/>
        <end position="99"/>
    </location>
</feature>
<keyword evidence="1" id="KW-0539">Nucleus</keyword>
<evidence type="ECO:0000313" key="4">
    <source>
        <dbReference type="EMBL" id="VUC33496.1"/>
    </source>
</evidence>
<accession>A0ABY6UR54</accession>
<dbReference type="SMART" id="SM00906">
    <property type="entry name" value="Fungal_trans"/>
    <property type="match status" value="1"/>
</dbReference>
<dbReference type="PANTHER" id="PTHR46910">
    <property type="entry name" value="TRANSCRIPTION FACTOR PDR1"/>
    <property type="match status" value="1"/>
</dbReference>
<protein>
    <recommendedName>
        <fullName evidence="3">Xylanolytic transcriptional activator regulatory domain-containing protein</fullName>
    </recommendedName>
</protein>
<dbReference type="PANTHER" id="PTHR46910:SF9">
    <property type="entry name" value="MISCELLANEOUS ZN(II)2CYS6 TRANSCRIPTION FACTOR (EUROFUNG)"/>
    <property type="match status" value="1"/>
</dbReference>
<feature type="compositionally biased region" description="Polar residues" evidence="2">
    <location>
        <begin position="84"/>
        <end position="99"/>
    </location>
</feature>
<gene>
    <name evidence="4" type="ORF">CLO192961_LOCUS352197</name>
</gene>
<evidence type="ECO:0000256" key="1">
    <source>
        <dbReference type="ARBA" id="ARBA00023242"/>
    </source>
</evidence>
<feature type="domain" description="Xylanolytic transcriptional activator regulatory" evidence="3">
    <location>
        <begin position="236"/>
        <end position="310"/>
    </location>
</feature>
<name>A0ABY6UR54_BIOOC</name>